<dbReference type="GO" id="GO:0019905">
    <property type="term" value="F:syntaxin binding"/>
    <property type="evidence" value="ECO:0007669"/>
    <property type="project" value="TreeGrafter"/>
</dbReference>
<comment type="caution">
    <text evidence="2">The sequence shown here is derived from an EMBL/GenBank/DDBJ whole genome shotgun (WGS) entry which is preliminary data.</text>
</comment>
<accession>A0A2P4T332</accession>
<feature type="domain" description="Lethal giant larvae (Lgl)-like C-terminal" evidence="1">
    <location>
        <begin position="201"/>
        <end position="314"/>
    </location>
</feature>
<evidence type="ECO:0000313" key="3">
    <source>
        <dbReference type="Proteomes" id="UP000237246"/>
    </source>
</evidence>
<dbReference type="GO" id="GO:0045159">
    <property type="term" value="F:myosin II binding"/>
    <property type="evidence" value="ECO:0007669"/>
    <property type="project" value="TreeGrafter"/>
</dbReference>
<reference evidence="2 3" key="1">
    <citation type="submission" date="2018-01" db="EMBL/GenBank/DDBJ databases">
        <title>Comparison of the Chinese Bamboo Partridge and Red Junglefowl genome sequences highlights the importance of demography in genome evolution.</title>
        <authorList>
            <person name="Tiley G.P."/>
            <person name="Kimball R.T."/>
            <person name="Braun E.L."/>
            <person name="Burleigh J.G."/>
        </authorList>
    </citation>
    <scope>NUCLEOTIDE SEQUENCE [LARGE SCALE GENOMIC DNA]</scope>
    <source>
        <strain evidence="2">RTK389</strain>
        <tissue evidence="2">Blood</tissue>
    </source>
</reference>
<evidence type="ECO:0000259" key="1">
    <source>
        <dbReference type="Pfam" id="PF08596"/>
    </source>
</evidence>
<evidence type="ECO:0000313" key="2">
    <source>
        <dbReference type="EMBL" id="POI30769.1"/>
    </source>
</evidence>
<sequence>NRENSFSRSRSSSVSSIDRDSKEAITALYFMESFARKNDSAVSPCLWVGTGLGMVLILSLNLPASDDLRLSEPVMVSPSVVTAYVFTFLCGQEELSKEDLSPWLDKCIFCIYKSKSRVSPLPCIHCADNQLNCGASASERRLYFAGTVLTLKGAVLTFACLDCTGTLIHPPYEVWRDPHSADDGEKTRKRKLVMHSPSSSQDMGDHQFAVICSEKQAKVFSLPSQTCLYVHNITETSFLLQADVVTLCNSVCLACFCANGHIMTLSLPSLRPLLDINYLPVTDMRIARTFCFSNEGQALYLSSPTEIQRLTYSQEMCDNLQVGITSLLHAVFGRAGGVSTEPCKCELPPLLLDFSK</sequence>
<organism evidence="2 3">
    <name type="scientific">Bambusicola thoracicus</name>
    <name type="common">Chinese bamboo-partridge</name>
    <name type="synonym">Perdix thoracica</name>
    <dbReference type="NCBI Taxonomy" id="9083"/>
    <lineage>
        <taxon>Eukaryota</taxon>
        <taxon>Metazoa</taxon>
        <taxon>Chordata</taxon>
        <taxon>Craniata</taxon>
        <taxon>Vertebrata</taxon>
        <taxon>Euteleostomi</taxon>
        <taxon>Archelosauria</taxon>
        <taxon>Archosauria</taxon>
        <taxon>Dinosauria</taxon>
        <taxon>Saurischia</taxon>
        <taxon>Theropoda</taxon>
        <taxon>Coelurosauria</taxon>
        <taxon>Aves</taxon>
        <taxon>Neognathae</taxon>
        <taxon>Galloanserae</taxon>
        <taxon>Galliformes</taxon>
        <taxon>Phasianidae</taxon>
        <taxon>Perdicinae</taxon>
        <taxon>Bambusicola</taxon>
    </lineage>
</organism>
<dbReference type="GO" id="GO:0031201">
    <property type="term" value="C:SNARE complex"/>
    <property type="evidence" value="ECO:0007669"/>
    <property type="project" value="TreeGrafter"/>
</dbReference>
<feature type="non-terminal residue" evidence="2">
    <location>
        <position position="1"/>
    </location>
</feature>
<dbReference type="EMBL" id="PPHD01010733">
    <property type="protein sequence ID" value="POI30769.1"/>
    <property type="molecule type" value="Genomic_DNA"/>
</dbReference>
<protein>
    <recommendedName>
        <fullName evidence="1">Lethal giant larvae (Lgl)-like C-terminal domain-containing protein</fullName>
    </recommendedName>
</protein>
<dbReference type="OrthoDB" id="19944at2759"/>
<proteinExistence type="predicted"/>
<dbReference type="PANTHER" id="PTHR10241:SF19">
    <property type="entry name" value="SYNTAXIN-BINDING PROTEIN 5-LIKE"/>
    <property type="match status" value="1"/>
</dbReference>
<dbReference type="Pfam" id="PF08596">
    <property type="entry name" value="Lgl_C"/>
    <property type="match status" value="1"/>
</dbReference>
<gene>
    <name evidence="2" type="ORF">CIB84_005480</name>
</gene>
<dbReference type="Proteomes" id="UP000237246">
    <property type="component" value="Unassembled WGS sequence"/>
</dbReference>
<dbReference type="AlphaFoldDB" id="A0A2P4T332"/>
<dbReference type="GO" id="GO:0005886">
    <property type="term" value="C:plasma membrane"/>
    <property type="evidence" value="ECO:0007669"/>
    <property type="project" value="TreeGrafter"/>
</dbReference>
<dbReference type="PANTHER" id="PTHR10241">
    <property type="entry name" value="LETHAL 2 GIANT LARVAE PROTEIN"/>
    <property type="match status" value="1"/>
</dbReference>
<dbReference type="GO" id="GO:0006893">
    <property type="term" value="P:Golgi to plasma membrane transport"/>
    <property type="evidence" value="ECO:0007669"/>
    <property type="project" value="TreeGrafter"/>
</dbReference>
<name>A0A2P4T332_BAMTH</name>
<dbReference type="InterPro" id="IPR013905">
    <property type="entry name" value="Lgl_C_dom"/>
</dbReference>
<dbReference type="GO" id="GO:0006887">
    <property type="term" value="P:exocytosis"/>
    <property type="evidence" value="ECO:0007669"/>
    <property type="project" value="TreeGrafter"/>
</dbReference>
<keyword evidence="3" id="KW-1185">Reference proteome</keyword>
<dbReference type="GO" id="GO:0005096">
    <property type="term" value="F:GTPase activator activity"/>
    <property type="evidence" value="ECO:0007669"/>
    <property type="project" value="TreeGrafter"/>
</dbReference>